<keyword evidence="3" id="KW-1185">Reference proteome</keyword>
<dbReference type="EMBL" id="BMAV01011979">
    <property type="protein sequence ID" value="GFY58285.1"/>
    <property type="molecule type" value="Genomic_DNA"/>
</dbReference>
<gene>
    <name evidence="2" type="primary">AVEN_35611_1</name>
    <name evidence="2" type="ORF">TNIN_444121</name>
</gene>
<evidence type="ECO:0000259" key="1">
    <source>
        <dbReference type="PROSITE" id="PS50213"/>
    </source>
</evidence>
<proteinExistence type="predicted"/>
<dbReference type="OrthoDB" id="6415220at2759"/>
<name>A0A8X6XTB7_9ARAC</name>
<dbReference type="AlphaFoldDB" id="A0A8X6XTB7"/>
<protein>
    <recommendedName>
        <fullName evidence="1">FAS1 domain-containing protein</fullName>
    </recommendedName>
</protein>
<dbReference type="SUPFAM" id="SSF82153">
    <property type="entry name" value="FAS1 domain"/>
    <property type="match status" value="1"/>
</dbReference>
<dbReference type="PROSITE" id="PS50213">
    <property type="entry name" value="FAS1"/>
    <property type="match status" value="1"/>
</dbReference>
<evidence type="ECO:0000313" key="2">
    <source>
        <dbReference type="EMBL" id="GFY58285.1"/>
    </source>
</evidence>
<sequence length="89" mass="9882">MPPGMLQRLLVDPVLLNKIMSRHILPAFVVSSSLELHLTYSYPAVNEELVTVTKENSDSLTVARLAEVTSVDMLTVNGVVHEISRMIHL</sequence>
<dbReference type="InterPro" id="IPR000782">
    <property type="entry name" value="FAS1_domain"/>
</dbReference>
<feature type="domain" description="FAS1" evidence="1">
    <location>
        <begin position="1"/>
        <end position="87"/>
    </location>
</feature>
<reference evidence="2" key="1">
    <citation type="submission" date="2020-08" db="EMBL/GenBank/DDBJ databases">
        <title>Multicomponent nature underlies the extraordinary mechanical properties of spider dragline silk.</title>
        <authorList>
            <person name="Kono N."/>
            <person name="Nakamura H."/>
            <person name="Mori M."/>
            <person name="Yoshida Y."/>
            <person name="Ohtoshi R."/>
            <person name="Malay A.D."/>
            <person name="Moran D.A.P."/>
            <person name="Tomita M."/>
            <person name="Numata K."/>
            <person name="Arakawa K."/>
        </authorList>
    </citation>
    <scope>NUCLEOTIDE SEQUENCE</scope>
</reference>
<organism evidence="2 3">
    <name type="scientific">Trichonephila inaurata madagascariensis</name>
    <dbReference type="NCBI Taxonomy" id="2747483"/>
    <lineage>
        <taxon>Eukaryota</taxon>
        <taxon>Metazoa</taxon>
        <taxon>Ecdysozoa</taxon>
        <taxon>Arthropoda</taxon>
        <taxon>Chelicerata</taxon>
        <taxon>Arachnida</taxon>
        <taxon>Araneae</taxon>
        <taxon>Araneomorphae</taxon>
        <taxon>Entelegynae</taxon>
        <taxon>Araneoidea</taxon>
        <taxon>Nephilidae</taxon>
        <taxon>Trichonephila</taxon>
        <taxon>Trichonephila inaurata</taxon>
    </lineage>
</organism>
<dbReference type="Proteomes" id="UP000886998">
    <property type="component" value="Unassembled WGS sequence"/>
</dbReference>
<dbReference type="Pfam" id="PF02469">
    <property type="entry name" value="Fasciclin"/>
    <property type="match status" value="1"/>
</dbReference>
<accession>A0A8X6XTB7</accession>
<dbReference type="Gene3D" id="2.30.180.10">
    <property type="entry name" value="FAS1 domain"/>
    <property type="match status" value="1"/>
</dbReference>
<evidence type="ECO:0000313" key="3">
    <source>
        <dbReference type="Proteomes" id="UP000886998"/>
    </source>
</evidence>
<comment type="caution">
    <text evidence="2">The sequence shown here is derived from an EMBL/GenBank/DDBJ whole genome shotgun (WGS) entry which is preliminary data.</text>
</comment>
<dbReference type="InterPro" id="IPR036378">
    <property type="entry name" value="FAS1_dom_sf"/>
</dbReference>